<feature type="transmembrane region" description="Helical" evidence="1">
    <location>
        <begin position="6"/>
        <end position="28"/>
    </location>
</feature>
<organism evidence="2 3">
    <name type="scientific">Posidoniimonas corsicana</name>
    <dbReference type="NCBI Taxonomy" id="1938618"/>
    <lineage>
        <taxon>Bacteria</taxon>
        <taxon>Pseudomonadati</taxon>
        <taxon>Planctomycetota</taxon>
        <taxon>Planctomycetia</taxon>
        <taxon>Pirellulales</taxon>
        <taxon>Lacipirellulaceae</taxon>
        <taxon>Posidoniimonas</taxon>
    </lineage>
</organism>
<gene>
    <name evidence="2" type="ORF">KOR34_27300</name>
</gene>
<keyword evidence="3" id="KW-1185">Reference proteome</keyword>
<dbReference type="AlphaFoldDB" id="A0A5C5VID2"/>
<evidence type="ECO:0000313" key="2">
    <source>
        <dbReference type="EMBL" id="TWT37767.1"/>
    </source>
</evidence>
<name>A0A5C5VID2_9BACT</name>
<dbReference type="Proteomes" id="UP000316714">
    <property type="component" value="Unassembled WGS sequence"/>
</dbReference>
<evidence type="ECO:0000256" key="1">
    <source>
        <dbReference type="SAM" id="Phobius"/>
    </source>
</evidence>
<dbReference type="EMBL" id="SIHJ01000001">
    <property type="protein sequence ID" value="TWT37767.1"/>
    <property type="molecule type" value="Genomic_DNA"/>
</dbReference>
<reference evidence="2 3" key="1">
    <citation type="submission" date="2019-02" db="EMBL/GenBank/DDBJ databases">
        <title>Deep-cultivation of Planctomycetes and their phenomic and genomic characterization uncovers novel biology.</title>
        <authorList>
            <person name="Wiegand S."/>
            <person name="Jogler M."/>
            <person name="Boedeker C."/>
            <person name="Pinto D."/>
            <person name="Vollmers J."/>
            <person name="Rivas-Marin E."/>
            <person name="Kohn T."/>
            <person name="Peeters S.H."/>
            <person name="Heuer A."/>
            <person name="Rast P."/>
            <person name="Oberbeckmann S."/>
            <person name="Bunk B."/>
            <person name="Jeske O."/>
            <person name="Meyerdierks A."/>
            <person name="Storesund J.E."/>
            <person name="Kallscheuer N."/>
            <person name="Luecker S."/>
            <person name="Lage O.M."/>
            <person name="Pohl T."/>
            <person name="Merkel B.J."/>
            <person name="Hornburger P."/>
            <person name="Mueller R.-W."/>
            <person name="Bruemmer F."/>
            <person name="Labrenz M."/>
            <person name="Spormann A.M."/>
            <person name="Op Den Camp H."/>
            <person name="Overmann J."/>
            <person name="Amann R."/>
            <person name="Jetten M.S.M."/>
            <person name="Mascher T."/>
            <person name="Medema M.H."/>
            <person name="Devos D.P."/>
            <person name="Kaster A.-K."/>
            <person name="Ovreas L."/>
            <person name="Rohde M."/>
            <person name="Galperin M.Y."/>
            <person name="Jogler C."/>
        </authorList>
    </citation>
    <scope>NUCLEOTIDE SEQUENCE [LARGE SCALE GENOMIC DNA]</scope>
    <source>
        <strain evidence="2 3">KOR34</strain>
    </source>
</reference>
<evidence type="ECO:0000313" key="3">
    <source>
        <dbReference type="Proteomes" id="UP000316714"/>
    </source>
</evidence>
<proteinExistence type="predicted"/>
<comment type="caution">
    <text evidence="2">The sequence shown here is derived from an EMBL/GenBank/DDBJ whole genome shotgun (WGS) entry which is preliminary data.</text>
</comment>
<keyword evidence="1" id="KW-0472">Membrane</keyword>
<protein>
    <submittedName>
        <fullName evidence="2">Uncharacterized protein</fullName>
    </submittedName>
</protein>
<keyword evidence="1" id="KW-0812">Transmembrane</keyword>
<keyword evidence="1" id="KW-1133">Transmembrane helix</keyword>
<sequence length="31" mass="3389">MKATSHIVRFALLALVVVAVEVLLLILVSRN</sequence>
<accession>A0A5C5VID2</accession>